<feature type="compositionally biased region" description="Basic and acidic residues" evidence="2">
    <location>
        <begin position="79"/>
        <end position="89"/>
    </location>
</feature>
<dbReference type="PANTHER" id="PTHR33678">
    <property type="entry name" value="BLL1576 PROTEIN"/>
    <property type="match status" value="1"/>
</dbReference>
<reference evidence="8" key="1">
    <citation type="submission" date="2017-08" db="EMBL/GenBank/DDBJ databases">
        <authorList>
            <person name="Varghese N."/>
            <person name="Submissions S."/>
        </authorList>
    </citation>
    <scope>NUCLEOTIDE SEQUENCE [LARGE SCALE GENOMIC DNA]</scope>
    <source>
        <strain evidence="8">JC23</strain>
    </source>
</reference>
<evidence type="ECO:0000256" key="2">
    <source>
        <dbReference type="SAM" id="MobiDB-lite"/>
    </source>
</evidence>
<dbReference type="Pfam" id="PF03050">
    <property type="entry name" value="DDE_Tnp_IS66"/>
    <property type="match status" value="1"/>
</dbReference>
<dbReference type="InterPro" id="IPR024474">
    <property type="entry name" value="Znf_dom_IS66"/>
</dbReference>
<proteinExistence type="predicted"/>
<feature type="domain" description="Transposase TnpC homeodomain" evidence="5">
    <location>
        <begin position="44"/>
        <end position="121"/>
    </location>
</feature>
<name>A0A285UTE8_9BACL</name>
<gene>
    <name evidence="7" type="ORF">SAMN05877842_1351</name>
</gene>
<evidence type="ECO:0000313" key="7">
    <source>
        <dbReference type="EMBL" id="SOC45102.1"/>
    </source>
</evidence>
<dbReference type="InterPro" id="IPR039552">
    <property type="entry name" value="IS66_C"/>
</dbReference>
<organism evidence="7 8">
    <name type="scientific">Ureibacillus acetophenoni</name>
    <dbReference type="NCBI Taxonomy" id="614649"/>
    <lineage>
        <taxon>Bacteria</taxon>
        <taxon>Bacillati</taxon>
        <taxon>Bacillota</taxon>
        <taxon>Bacilli</taxon>
        <taxon>Bacillales</taxon>
        <taxon>Caryophanaceae</taxon>
        <taxon>Ureibacillus</taxon>
    </lineage>
</organism>
<dbReference type="AlphaFoldDB" id="A0A285UTE8"/>
<feature type="region of interest" description="Disordered" evidence="2">
    <location>
        <begin position="59"/>
        <end position="89"/>
    </location>
</feature>
<dbReference type="Proteomes" id="UP000219252">
    <property type="component" value="Unassembled WGS sequence"/>
</dbReference>
<feature type="domain" description="Transposase IS66 zinc-finger binding" evidence="4">
    <location>
        <begin position="129"/>
        <end position="171"/>
    </location>
</feature>
<dbReference type="Pfam" id="PF13007">
    <property type="entry name" value="LZ_Tnp_IS66"/>
    <property type="match status" value="1"/>
</dbReference>
<keyword evidence="8" id="KW-1185">Reference proteome</keyword>
<evidence type="ECO:0000313" key="8">
    <source>
        <dbReference type="Proteomes" id="UP000219252"/>
    </source>
</evidence>
<dbReference type="InterPro" id="IPR024463">
    <property type="entry name" value="Transposase_TnpC_homeodom"/>
</dbReference>
<feature type="coiled-coil region" evidence="1">
    <location>
        <begin position="13"/>
        <end position="54"/>
    </location>
</feature>
<dbReference type="InterPro" id="IPR004291">
    <property type="entry name" value="Transposase_IS66_central"/>
</dbReference>
<evidence type="ECO:0000259" key="5">
    <source>
        <dbReference type="Pfam" id="PF13007"/>
    </source>
</evidence>
<feature type="domain" description="Transposase IS66 central" evidence="3">
    <location>
        <begin position="193"/>
        <end position="469"/>
    </location>
</feature>
<evidence type="ECO:0000259" key="3">
    <source>
        <dbReference type="Pfam" id="PF03050"/>
    </source>
</evidence>
<sequence>MVNDEMEQPEQLIKVLEEQLAYMKKQNEELSIKLDQSLAQNKVLSEQIHQLTKALFGSKSEKSKYQAPDGQGSLFDNDPFFKESEHTEEQSTDSITYTVVRKLHKKKRNDSFLAHVEIEEIHHHPDNIQCECCQEVMTEIGSTLVREEAKFIPATMKRIQHFESAYECKSCKKDITQKAQIKRGKAPNSVLLRSIAGPTVLAKVIYDKFIQYIPLYRQVKEWERNGLITNDKNLSNWVIRSTKEWLIPVYQYLESVMNHRSLMHCDETTAQVLNRSDGKSPQSTAYNWVRRSLPIEGPVIVLFHHALSRGRAVLDQLTSDFKGTIICDGYSAYGKLENITFANCWAHVRRYWLKAESKHGQKGVDFCDQIYRLERKFKNHSPRKREKARQKHSKPIVDAMFKWIEESPFYGKSALAKAAEYTLNRAGGLQAFLYDGRIEIDNNAAENAIRPSVIGRKNWLFSTSEAGAEANAICLSLAETAKANGIDFYKYLVKLFTELPNQDIHQNPKLIKQYMPWSKTIQVTCAK</sequence>
<evidence type="ECO:0000259" key="6">
    <source>
        <dbReference type="Pfam" id="PF13817"/>
    </source>
</evidence>
<dbReference type="NCBIfam" id="NF033517">
    <property type="entry name" value="transpos_IS66"/>
    <property type="match status" value="1"/>
</dbReference>
<dbReference type="EMBL" id="OBQC01000035">
    <property type="protein sequence ID" value="SOC45102.1"/>
    <property type="molecule type" value="Genomic_DNA"/>
</dbReference>
<protein>
    <submittedName>
        <fullName evidence="7">Transposase</fullName>
    </submittedName>
</protein>
<evidence type="ECO:0000259" key="4">
    <source>
        <dbReference type="Pfam" id="PF13005"/>
    </source>
</evidence>
<feature type="domain" description="Transposase IS66 C-terminal" evidence="6">
    <location>
        <begin position="476"/>
        <end position="517"/>
    </location>
</feature>
<keyword evidence="1" id="KW-0175">Coiled coil</keyword>
<dbReference type="Pfam" id="PF13817">
    <property type="entry name" value="DDE_Tnp_IS66_C"/>
    <property type="match status" value="1"/>
</dbReference>
<dbReference type="PANTHER" id="PTHR33678:SF1">
    <property type="entry name" value="BLL1576 PROTEIN"/>
    <property type="match status" value="1"/>
</dbReference>
<dbReference type="Pfam" id="PF13005">
    <property type="entry name" value="zf-IS66"/>
    <property type="match status" value="1"/>
</dbReference>
<dbReference type="InterPro" id="IPR052344">
    <property type="entry name" value="Transposase-related"/>
</dbReference>
<accession>A0A285UTE8</accession>
<evidence type="ECO:0000256" key="1">
    <source>
        <dbReference type="SAM" id="Coils"/>
    </source>
</evidence>